<proteinExistence type="predicted"/>
<gene>
    <name evidence="2" type="ORF">FC794_07755</name>
</gene>
<name>A0A6B4FYS0_CLOBO</name>
<feature type="domain" description="DUF7033" evidence="1">
    <location>
        <begin position="116"/>
        <end position="209"/>
    </location>
</feature>
<dbReference type="CDD" id="cd10931">
    <property type="entry name" value="CE4_u7"/>
    <property type="match status" value="1"/>
</dbReference>
<evidence type="ECO:0000313" key="3">
    <source>
        <dbReference type="Proteomes" id="UP000478995"/>
    </source>
</evidence>
<dbReference type="RefSeq" id="WP_012705738.1">
    <property type="nucleotide sequence ID" value="NZ_CP013847.1"/>
</dbReference>
<accession>A0A6B4FYS0</accession>
<comment type="caution">
    <text evidence="2">The sequence shown here is derived from an EMBL/GenBank/DDBJ whole genome shotgun (WGS) entry which is preliminary data.</text>
</comment>
<dbReference type="AlphaFoldDB" id="A0A6B4FYS0"/>
<dbReference type="Pfam" id="PF23019">
    <property type="entry name" value="DUF7033"/>
    <property type="match status" value="1"/>
</dbReference>
<dbReference type="Gene3D" id="3.20.20.370">
    <property type="entry name" value="Glycoside hydrolase/deacetylase"/>
    <property type="match status" value="1"/>
</dbReference>
<dbReference type="InterPro" id="IPR054297">
    <property type="entry name" value="DUF7033"/>
</dbReference>
<dbReference type="EMBL" id="SWOY01000002">
    <property type="protein sequence ID" value="NFG16684.1"/>
    <property type="molecule type" value="Genomic_DNA"/>
</dbReference>
<dbReference type="Proteomes" id="UP000478995">
    <property type="component" value="Unassembled WGS sequence"/>
</dbReference>
<organism evidence="2 3">
    <name type="scientific">Clostridium botulinum</name>
    <dbReference type="NCBI Taxonomy" id="1491"/>
    <lineage>
        <taxon>Bacteria</taxon>
        <taxon>Bacillati</taxon>
        <taxon>Bacillota</taxon>
        <taxon>Clostridia</taxon>
        <taxon>Eubacteriales</taxon>
        <taxon>Clostridiaceae</taxon>
        <taxon>Clostridium</taxon>
    </lineage>
</organism>
<evidence type="ECO:0000313" key="2">
    <source>
        <dbReference type="EMBL" id="NFG16684.1"/>
    </source>
</evidence>
<evidence type="ECO:0000259" key="1">
    <source>
        <dbReference type="Pfam" id="PF23019"/>
    </source>
</evidence>
<protein>
    <recommendedName>
        <fullName evidence="1">DUF7033 domain-containing protein</fullName>
    </recommendedName>
</protein>
<reference evidence="2 3" key="1">
    <citation type="submission" date="2019-04" db="EMBL/GenBank/DDBJ databases">
        <title>Genome sequencing of Clostridium botulinum Groups I-IV and Clostridium butyricum.</title>
        <authorList>
            <person name="Brunt J."/>
            <person name="Van Vliet A.H.M."/>
            <person name="Stringer S.C."/>
            <person name="Carter A.T."/>
            <person name="Peck M.W."/>
        </authorList>
    </citation>
    <scope>NUCLEOTIDE SEQUENCE [LARGE SCALE GENOMIC DNA]</scope>
    <source>
        <strain evidence="2 3">IFR 18/037</strain>
    </source>
</reference>
<sequence length="482" mass="57641">MNKIYILYKDLNFKNQIQYTFSVLFFILGIEIEYITDINEKLLEKNLVINYSDFTIKKKNVINIKYSYLFSEHYLKVESMPKVPLKKYNSFPVIYISNEDNKNCYLNKDHNCLITNMDIIQSSFFMIARYEEVLLWDRVDKDLYGRFPSSESLAYKEGFLDIPIVNEYIEWLWNWIDSFNLGYTRKNIWGKYDFAACLTHDVDTPFKYIYSLKNDIKNLKIKKTVLAYRDIFLHTLSNIDYKKDSFYTFDYMKKIERKYNFTSSFYFMAGGETSYENFYKVDDKRIIKLIDKLNNDNCEIGYHYSFNSFDNLDKRKKEKDLLDKYTKDKKYGGRNHYLRFKASDSWRVSEEVGLLYDSTLSYADRAGFRCGICSPYKVFDITQNKKLNLWEIPLILMEGSLKDKKYMNLNCDNAFEEIKKKINIVKKYKGVFTLLWHNSSFDKESWTGWKKVFEDTMKYLYKENALGVSGKEIITILNNKGD</sequence>